<proteinExistence type="predicted"/>
<evidence type="ECO:0000313" key="1">
    <source>
        <dbReference type="EMBL" id="ATD08961.1"/>
    </source>
</evidence>
<dbReference type="RefSeq" id="WP_010368557.1">
    <property type="nucleotide sequence ID" value="NZ_CP139436.1"/>
</dbReference>
<dbReference type="Proteomes" id="UP000016521">
    <property type="component" value="Chromosome I"/>
</dbReference>
<reference evidence="1 2" key="1">
    <citation type="submission" date="2015-06" db="EMBL/GenBank/DDBJ databases">
        <authorList>
            <person name="Xie B.-B."/>
            <person name="Rong J.-C."/>
            <person name="Qin Q.-L."/>
            <person name="Zhang Y.-Z."/>
        </authorList>
    </citation>
    <scope>NUCLEOTIDE SEQUENCE [LARGE SCALE GENOMIC DNA]</scope>
    <source>
        <strain evidence="1 2">JCM 20779</strain>
    </source>
</reference>
<protein>
    <submittedName>
        <fullName evidence="1">Uncharacterized protein</fullName>
    </submittedName>
</protein>
<dbReference type="EMBL" id="CP011924">
    <property type="protein sequence ID" value="ATD08961.1"/>
    <property type="molecule type" value="Genomic_DNA"/>
</dbReference>
<keyword evidence="2" id="KW-1185">Reference proteome</keyword>
<sequence>MSRLNGSDLAVAATLRRDKRFKLSRSSDFMSRQNGSNSDIAALCHHQGPKIKLQIKKQQK</sequence>
<name>A0ABM6NJ92_PSEO7</name>
<organism evidence="1 2">
    <name type="scientific">Pseudoalteromonas piscicida</name>
    <dbReference type="NCBI Taxonomy" id="43662"/>
    <lineage>
        <taxon>Bacteria</taxon>
        <taxon>Pseudomonadati</taxon>
        <taxon>Pseudomonadota</taxon>
        <taxon>Gammaproteobacteria</taxon>
        <taxon>Alteromonadales</taxon>
        <taxon>Pseudoalteromonadaceae</taxon>
        <taxon>Pseudoalteromonas</taxon>
    </lineage>
</organism>
<gene>
    <name evidence="1" type="ORF">PPIS_a4316</name>
</gene>
<evidence type="ECO:0000313" key="2">
    <source>
        <dbReference type="Proteomes" id="UP000016521"/>
    </source>
</evidence>
<accession>A0ABM6NJ92</accession>